<dbReference type="Pfam" id="PF13358">
    <property type="entry name" value="DDE_3"/>
    <property type="match status" value="1"/>
</dbReference>
<accession>A0A5J4U443</accession>
<comment type="caution">
    <text evidence="2">The sequence shown here is derived from an EMBL/GenBank/DDBJ whole genome shotgun (WGS) entry which is preliminary data.</text>
</comment>
<dbReference type="InterPro" id="IPR036397">
    <property type="entry name" value="RNaseH_sf"/>
</dbReference>
<sequence>MTQEEARKLLIIQPTVNHSAKVNAWASMAEAGPGSLHFIVGNLDALQFVRILDEHVKDDGNRLCGSGFFHQQDNDPKHKSRLATKWLTKNKVKTLQWPSNYPDMSPIENMFHLLKKRVRDRTIRDIVHFKEVFKEEWEAISKLNTSKFVRSMPQRLAALGKSKGRHTKY</sequence>
<feature type="domain" description="Tc1-like transposase DDE" evidence="1">
    <location>
        <begin position="16"/>
        <end position="126"/>
    </location>
</feature>
<dbReference type="OrthoDB" id="6021633at2759"/>
<dbReference type="Gene3D" id="3.30.420.10">
    <property type="entry name" value="Ribonuclease H-like superfamily/Ribonuclease H"/>
    <property type="match status" value="1"/>
</dbReference>
<dbReference type="EMBL" id="SNRW01020508">
    <property type="protein sequence ID" value="KAA6365387.1"/>
    <property type="molecule type" value="Genomic_DNA"/>
</dbReference>
<evidence type="ECO:0000313" key="2">
    <source>
        <dbReference type="EMBL" id="KAA6365387.1"/>
    </source>
</evidence>
<protein>
    <submittedName>
        <fullName evidence="2">Putative Transposable element Tcb1 transposase</fullName>
    </submittedName>
</protein>
<gene>
    <name evidence="2" type="ORF">EZS28_039087</name>
</gene>
<dbReference type="AlphaFoldDB" id="A0A5J4U443"/>
<evidence type="ECO:0000313" key="3">
    <source>
        <dbReference type="Proteomes" id="UP000324800"/>
    </source>
</evidence>
<name>A0A5J4U443_9EUKA</name>
<proteinExistence type="predicted"/>
<dbReference type="GO" id="GO:0003676">
    <property type="term" value="F:nucleic acid binding"/>
    <property type="evidence" value="ECO:0007669"/>
    <property type="project" value="InterPro"/>
</dbReference>
<reference evidence="2 3" key="1">
    <citation type="submission" date="2019-03" db="EMBL/GenBank/DDBJ databases">
        <title>Single cell metagenomics reveals metabolic interactions within the superorganism composed of flagellate Streblomastix strix and complex community of Bacteroidetes bacteria on its surface.</title>
        <authorList>
            <person name="Treitli S.C."/>
            <person name="Kolisko M."/>
            <person name="Husnik F."/>
            <person name="Keeling P."/>
            <person name="Hampl V."/>
        </authorList>
    </citation>
    <scope>NUCLEOTIDE SEQUENCE [LARGE SCALE GENOMIC DNA]</scope>
    <source>
        <strain evidence="2">ST1C</strain>
    </source>
</reference>
<organism evidence="2 3">
    <name type="scientific">Streblomastix strix</name>
    <dbReference type="NCBI Taxonomy" id="222440"/>
    <lineage>
        <taxon>Eukaryota</taxon>
        <taxon>Metamonada</taxon>
        <taxon>Preaxostyla</taxon>
        <taxon>Oxymonadida</taxon>
        <taxon>Streblomastigidae</taxon>
        <taxon>Streblomastix</taxon>
    </lineage>
</organism>
<dbReference type="Proteomes" id="UP000324800">
    <property type="component" value="Unassembled WGS sequence"/>
</dbReference>
<dbReference type="InterPro" id="IPR038717">
    <property type="entry name" value="Tc1-like_DDE_dom"/>
</dbReference>
<evidence type="ECO:0000259" key="1">
    <source>
        <dbReference type="Pfam" id="PF13358"/>
    </source>
</evidence>